<organism evidence="3 4">
    <name type="scientific">Pseudochelatococcus lubricantis</name>
    <dbReference type="NCBI Taxonomy" id="1538102"/>
    <lineage>
        <taxon>Bacteria</taxon>
        <taxon>Pseudomonadati</taxon>
        <taxon>Pseudomonadota</taxon>
        <taxon>Alphaproteobacteria</taxon>
        <taxon>Hyphomicrobiales</taxon>
        <taxon>Chelatococcaceae</taxon>
        <taxon>Pseudochelatococcus</taxon>
    </lineage>
</organism>
<feature type="coiled-coil region" evidence="1">
    <location>
        <begin position="79"/>
        <end position="106"/>
    </location>
</feature>
<name>A0ABX0V582_9HYPH</name>
<keyword evidence="4" id="KW-1185">Reference proteome</keyword>
<gene>
    <name evidence="3" type="ORF">FHS82_003099</name>
</gene>
<reference evidence="3 4" key="1">
    <citation type="submission" date="2020-03" db="EMBL/GenBank/DDBJ databases">
        <title>Genomic Encyclopedia of Type Strains, Phase IV (KMG-IV): sequencing the most valuable type-strain genomes for metagenomic binning, comparative biology and taxonomic classification.</title>
        <authorList>
            <person name="Goeker M."/>
        </authorList>
    </citation>
    <scope>NUCLEOTIDE SEQUENCE [LARGE SCALE GENOMIC DNA]</scope>
    <source>
        <strain evidence="3 4">DSM 103870</strain>
    </source>
</reference>
<dbReference type="EMBL" id="JAASQI010000007">
    <property type="protein sequence ID" value="NIJ59244.1"/>
    <property type="molecule type" value="Genomic_DNA"/>
</dbReference>
<keyword evidence="2" id="KW-0812">Transmembrane</keyword>
<evidence type="ECO:0000256" key="2">
    <source>
        <dbReference type="SAM" id="Phobius"/>
    </source>
</evidence>
<proteinExistence type="predicted"/>
<keyword evidence="2" id="KW-1133">Transmembrane helix</keyword>
<evidence type="ECO:0000313" key="3">
    <source>
        <dbReference type="EMBL" id="NIJ59244.1"/>
    </source>
</evidence>
<protein>
    <submittedName>
        <fullName evidence="3">Uncharacterized protein</fullName>
    </submittedName>
</protein>
<evidence type="ECO:0000313" key="4">
    <source>
        <dbReference type="Proteomes" id="UP001429580"/>
    </source>
</evidence>
<dbReference type="RefSeq" id="WP_166954388.1">
    <property type="nucleotide sequence ID" value="NZ_JAASQI010000007.1"/>
</dbReference>
<accession>A0ABX0V582</accession>
<dbReference type="Proteomes" id="UP001429580">
    <property type="component" value="Unassembled WGS sequence"/>
</dbReference>
<evidence type="ECO:0000256" key="1">
    <source>
        <dbReference type="SAM" id="Coils"/>
    </source>
</evidence>
<keyword evidence="1" id="KW-0175">Coiled coil</keyword>
<feature type="transmembrane region" description="Helical" evidence="2">
    <location>
        <begin position="20"/>
        <end position="42"/>
    </location>
</feature>
<comment type="caution">
    <text evidence="3">The sequence shown here is derived from an EMBL/GenBank/DDBJ whole genome shotgun (WGS) entry which is preliminary data.</text>
</comment>
<sequence length="113" mass="12306">MPATAAAAVTVAPETLTITWLVAGGIIAQLLILIVFLVRVAWWLSHRFTLIDATLAGNAKEISAIKTDVSNDIAGRKVVAEARTDIAQMKATLIEFRERIDRIEANEDGRKHA</sequence>
<keyword evidence="2" id="KW-0472">Membrane</keyword>